<dbReference type="RefSeq" id="WP_077980214.1">
    <property type="nucleotide sequence ID" value="NZ_CP088092.1"/>
</dbReference>
<dbReference type="Gene3D" id="2.20.140.10">
    <property type="entry name" value="WGR domain"/>
    <property type="match status" value="1"/>
</dbReference>
<gene>
    <name evidence="2" type="ORF">HFO74_34470</name>
</gene>
<dbReference type="EMBL" id="JAAXQQ010000016">
    <property type="protein sequence ID" value="MBY3068448.1"/>
    <property type="molecule type" value="Genomic_DNA"/>
</dbReference>
<dbReference type="Pfam" id="PF05406">
    <property type="entry name" value="WGR"/>
    <property type="match status" value="1"/>
</dbReference>
<dbReference type="AlphaFoldDB" id="A0A1S9GCS4"/>
<dbReference type="InterPro" id="IPR049809">
    <property type="entry name" value="YehF/YfeS-like_WGR"/>
</dbReference>
<evidence type="ECO:0000313" key="2">
    <source>
        <dbReference type="EMBL" id="MBY3068448.1"/>
    </source>
</evidence>
<sequence length="81" mass="9560">MTLQPFHLYIERREPDKNMARFYALSIEPNLFGGTSLVRSWGRIGSRGQQKIHVFDSELKAFDLLLTLLRRKHSRGYLLLR</sequence>
<feature type="domain" description="WGR" evidence="1">
    <location>
        <begin position="5"/>
        <end position="81"/>
    </location>
</feature>
<accession>A0A1S9GCS4</accession>
<dbReference type="InterPro" id="IPR008893">
    <property type="entry name" value="WGR_domain"/>
</dbReference>
<evidence type="ECO:0000259" key="1">
    <source>
        <dbReference type="PROSITE" id="PS51977"/>
    </source>
</evidence>
<name>A0A1S9GCS4_9HYPH</name>
<evidence type="ECO:0000313" key="3">
    <source>
        <dbReference type="Proteomes" id="UP000758022"/>
    </source>
</evidence>
<dbReference type="SUPFAM" id="SSF142921">
    <property type="entry name" value="WGR domain-like"/>
    <property type="match status" value="1"/>
</dbReference>
<dbReference type="PROSITE" id="PS51977">
    <property type="entry name" value="WGR"/>
    <property type="match status" value="1"/>
</dbReference>
<comment type="caution">
    <text evidence="2">The sequence shown here is derived from an EMBL/GenBank/DDBJ whole genome shotgun (WGS) entry which is preliminary data.</text>
</comment>
<reference evidence="2" key="1">
    <citation type="submission" date="2020-04" db="EMBL/GenBank/DDBJ databases">
        <title>Global-level population genomics supports evidence of horizontal gene transfer on evolution of Rhizobia in Lentils.</title>
        <authorList>
            <person name="Gai Y."/>
            <person name="Cook D."/>
            <person name="Riely B."/>
        </authorList>
    </citation>
    <scope>NUCLEOTIDE SEQUENCE</scope>
    <source>
        <strain evidence="2">TLR9</strain>
    </source>
</reference>
<dbReference type="InterPro" id="IPR036930">
    <property type="entry name" value="WGR_dom_sf"/>
</dbReference>
<organism evidence="2 3">
    <name type="scientific">Rhizobium laguerreae</name>
    <dbReference type="NCBI Taxonomy" id="1076926"/>
    <lineage>
        <taxon>Bacteria</taxon>
        <taxon>Pseudomonadati</taxon>
        <taxon>Pseudomonadota</taxon>
        <taxon>Alphaproteobacteria</taxon>
        <taxon>Hyphomicrobiales</taxon>
        <taxon>Rhizobiaceae</taxon>
        <taxon>Rhizobium/Agrobacterium group</taxon>
        <taxon>Rhizobium</taxon>
    </lineage>
</organism>
<proteinExistence type="predicted"/>
<protein>
    <submittedName>
        <fullName evidence="2">WGR domain-containing protein</fullName>
    </submittedName>
</protein>
<dbReference type="CDD" id="cd07996">
    <property type="entry name" value="WGR_MMR_like"/>
    <property type="match status" value="1"/>
</dbReference>
<dbReference type="Proteomes" id="UP000758022">
    <property type="component" value="Unassembled WGS sequence"/>
</dbReference>
<dbReference type="SMART" id="SM00773">
    <property type="entry name" value="WGR"/>
    <property type="match status" value="1"/>
</dbReference>